<protein>
    <submittedName>
        <fullName evidence="2">Uncharacterized protein</fullName>
    </submittedName>
</protein>
<comment type="caution">
    <text evidence="2">The sequence shown here is derived from an EMBL/GenBank/DDBJ whole genome shotgun (WGS) entry which is preliminary data.</text>
</comment>
<dbReference type="PANTHER" id="PTHR42085:SF1">
    <property type="entry name" value="F-BOX DOMAIN-CONTAINING PROTEIN"/>
    <property type="match status" value="1"/>
</dbReference>
<name>A0A9P4M3H7_9PEZI</name>
<evidence type="ECO:0000256" key="1">
    <source>
        <dbReference type="SAM" id="MobiDB-lite"/>
    </source>
</evidence>
<dbReference type="Proteomes" id="UP000799772">
    <property type="component" value="Unassembled WGS sequence"/>
</dbReference>
<accession>A0A9P4M3H7</accession>
<dbReference type="PANTHER" id="PTHR42085">
    <property type="entry name" value="F-BOX DOMAIN-CONTAINING PROTEIN"/>
    <property type="match status" value="1"/>
</dbReference>
<reference evidence="2" key="1">
    <citation type="journal article" date="2020" name="Stud. Mycol.">
        <title>101 Dothideomycetes genomes: a test case for predicting lifestyles and emergence of pathogens.</title>
        <authorList>
            <person name="Haridas S."/>
            <person name="Albert R."/>
            <person name="Binder M."/>
            <person name="Bloem J."/>
            <person name="Labutti K."/>
            <person name="Salamov A."/>
            <person name="Andreopoulos B."/>
            <person name="Baker S."/>
            <person name="Barry K."/>
            <person name="Bills G."/>
            <person name="Bluhm B."/>
            <person name="Cannon C."/>
            <person name="Castanera R."/>
            <person name="Culley D."/>
            <person name="Daum C."/>
            <person name="Ezra D."/>
            <person name="Gonzalez J."/>
            <person name="Henrissat B."/>
            <person name="Kuo A."/>
            <person name="Liang C."/>
            <person name="Lipzen A."/>
            <person name="Lutzoni F."/>
            <person name="Magnuson J."/>
            <person name="Mondo S."/>
            <person name="Nolan M."/>
            <person name="Ohm R."/>
            <person name="Pangilinan J."/>
            <person name="Park H.-J."/>
            <person name="Ramirez L."/>
            <person name="Alfaro M."/>
            <person name="Sun H."/>
            <person name="Tritt A."/>
            <person name="Yoshinaga Y."/>
            <person name="Zwiers L.-H."/>
            <person name="Turgeon B."/>
            <person name="Goodwin S."/>
            <person name="Spatafora J."/>
            <person name="Crous P."/>
            <person name="Grigoriev I."/>
        </authorList>
    </citation>
    <scope>NUCLEOTIDE SEQUENCE</scope>
    <source>
        <strain evidence="2">CBS 133067</strain>
    </source>
</reference>
<dbReference type="InterPro" id="IPR038883">
    <property type="entry name" value="AN11006-like"/>
</dbReference>
<sequence>MADTPQRNTQQSKASGNESRSPYFFSLPGEIRNAIYRYALSPCDIVVNNLVPGKSNIDNRAKPKPIAMALTRTCWQARHEGLSVLFRENRLCFLSRSEKDDEAYTTHITRRESVQNFVRCFKFHSIPSCRTIRRLAIDVNMDFDSLAQNMWRILASLDQLRDLQLNFMRLPFRLNCPCAPCATSRWRKGICLRRKWRSVADKMIKPLRSLKCLRIVMEAHTEGPRPPSQLFDSEKLMPFNMEFLAHVRARILGQDPLSCPPPALLRGRRTVHEARGADGRWLCHSTTIVVSESADEDLQCLQPWKPLREMVSEDPVFKDATTVYHIQNRNQVDKLVLSENIPMPWGVNTFSNFYSSLKTLMEWHLYIVRDIQEEELRNGWERVVQGEV</sequence>
<dbReference type="EMBL" id="ML978131">
    <property type="protein sequence ID" value="KAF2095743.1"/>
    <property type="molecule type" value="Genomic_DNA"/>
</dbReference>
<evidence type="ECO:0000313" key="3">
    <source>
        <dbReference type="Proteomes" id="UP000799772"/>
    </source>
</evidence>
<dbReference type="AlphaFoldDB" id="A0A9P4M3H7"/>
<gene>
    <name evidence="2" type="ORF">NA57DRAFT_59722</name>
</gene>
<evidence type="ECO:0000313" key="2">
    <source>
        <dbReference type="EMBL" id="KAF2095743.1"/>
    </source>
</evidence>
<organism evidence="2 3">
    <name type="scientific">Rhizodiscina lignyota</name>
    <dbReference type="NCBI Taxonomy" id="1504668"/>
    <lineage>
        <taxon>Eukaryota</taxon>
        <taxon>Fungi</taxon>
        <taxon>Dikarya</taxon>
        <taxon>Ascomycota</taxon>
        <taxon>Pezizomycotina</taxon>
        <taxon>Dothideomycetes</taxon>
        <taxon>Pleosporomycetidae</taxon>
        <taxon>Aulographales</taxon>
        <taxon>Rhizodiscinaceae</taxon>
        <taxon>Rhizodiscina</taxon>
    </lineage>
</organism>
<keyword evidence="3" id="KW-1185">Reference proteome</keyword>
<feature type="region of interest" description="Disordered" evidence="1">
    <location>
        <begin position="1"/>
        <end position="20"/>
    </location>
</feature>
<proteinExistence type="predicted"/>